<dbReference type="AlphaFoldDB" id="A0AAN7S6L6"/>
<organism evidence="2 3">
    <name type="scientific">Aquatica leii</name>
    <dbReference type="NCBI Taxonomy" id="1421715"/>
    <lineage>
        <taxon>Eukaryota</taxon>
        <taxon>Metazoa</taxon>
        <taxon>Ecdysozoa</taxon>
        <taxon>Arthropoda</taxon>
        <taxon>Hexapoda</taxon>
        <taxon>Insecta</taxon>
        <taxon>Pterygota</taxon>
        <taxon>Neoptera</taxon>
        <taxon>Endopterygota</taxon>
        <taxon>Coleoptera</taxon>
        <taxon>Polyphaga</taxon>
        <taxon>Elateriformia</taxon>
        <taxon>Elateroidea</taxon>
        <taxon>Lampyridae</taxon>
        <taxon>Luciolinae</taxon>
        <taxon>Aquatica</taxon>
    </lineage>
</organism>
<accession>A0AAN7S6L6</accession>
<dbReference type="InterPro" id="IPR036728">
    <property type="entry name" value="PBP_GOBP_sf"/>
</dbReference>
<dbReference type="CDD" id="cd23992">
    <property type="entry name" value="PBP_GOBP"/>
    <property type="match status" value="1"/>
</dbReference>
<reference evidence="3" key="1">
    <citation type="submission" date="2023-01" db="EMBL/GenBank/DDBJ databases">
        <title>Key to firefly adult light organ development and bioluminescence: homeobox transcription factors regulate luciferase expression and transportation to peroxisome.</title>
        <authorList>
            <person name="Fu X."/>
        </authorList>
    </citation>
    <scope>NUCLEOTIDE SEQUENCE [LARGE SCALE GENOMIC DNA]</scope>
</reference>
<dbReference type="SUPFAM" id="SSF47565">
    <property type="entry name" value="Insect pheromone/odorant-binding proteins"/>
    <property type="match status" value="1"/>
</dbReference>
<evidence type="ECO:0000313" key="3">
    <source>
        <dbReference type="Proteomes" id="UP001353858"/>
    </source>
</evidence>
<comment type="caution">
    <text evidence="2">The sequence shown here is derived from an EMBL/GenBank/DDBJ whole genome shotgun (WGS) entry which is preliminary data.</text>
</comment>
<dbReference type="InterPro" id="IPR006170">
    <property type="entry name" value="PBP/GOBP"/>
</dbReference>
<proteinExistence type="predicted"/>
<feature type="chain" id="PRO_5043032507" evidence="1">
    <location>
        <begin position="17"/>
        <end position="125"/>
    </location>
</feature>
<protein>
    <submittedName>
        <fullName evidence="2">Uncharacterized protein</fullName>
    </submittedName>
</protein>
<feature type="signal peptide" evidence="1">
    <location>
        <begin position="1"/>
        <end position="16"/>
    </location>
</feature>
<dbReference type="Gene3D" id="1.10.238.20">
    <property type="entry name" value="Pheromone/general odorant binding protein domain"/>
    <property type="match status" value="1"/>
</dbReference>
<keyword evidence="1" id="KW-0732">Signal</keyword>
<sequence length="125" mass="14108">MKLIVVILVVVSGSYAQTMSPSAEKWFEDKVHPFLSKCICASGADEAVVLEWLNSQKFPNNACLKCFIKCILISSDLIYGDGTVNYLTRRSPEISIVRIKSCDNQTVYETDLCQRAYDIDKCIRM</sequence>
<gene>
    <name evidence="2" type="ORF">RN001_015315</name>
</gene>
<dbReference type="Proteomes" id="UP001353858">
    <property type="component" value="Unassembled WGS sequence"/>
</dbReference>
<dbReference type="EMBL" id="JARPUR010000007">
    <property type="protein sequence ID" value="KAK4873286.1"/>
    <property type="molecule type" value="Genomic_DNA"/>
</dbReference>
<dbReference type="Pfam" id="PF01395">
    <property type="entry name" value="PBP_GOBP"/>
    <property type="match status" value="1"/>
</dbReference>
<name>A0AAN7S6L6_9COLE</name>
<evidence type="ECO:0000313" key="2">
    <source>
        <dbReference type="EMBL" id="KAK4873286.1"/>
    </source>
</evidence>
<keyword evidence="3" id="KW-1185">Reference proteome</keyword>
<dbReference type="GO" id="GO:0005549">
    <property type="term" value="F:odorant binding"/>
    <property type="evidence" value="ECO:0007669"/>
    <property type="project" value="InterPro"/>
</dbReference>
<evidence type="ECO:0000256" key="1">
    <source>
        <dbReference type="SAM" id="SignalP"/>
    </source>
</evidence>